<dbReference type="RefSeq" id="WP_182810851.1">
    <property type="nucleotide sequence ID" value="NZ_JACJFM010000042.1"/>
</dbReference>
<dbReference type="EMBL" id="JACJFM010000042">
    <property type="protein sequence ID" value="MBB1489082.1"/>
    <property type="molecule type" value="Genomic_DNA"/>
</dbReference>
<name>A0A839IWE2_9GAMM</name>
<reference evidence="2 3" key="1">
    <citation type="submission" date="2020-08" db="EMBL/GenBank/DDBJ databases">
        <title>Oceanospirillum sp. nov. isolated from marine sediment.</title>
        <authorList>
            <person name="Ji X."/>
        </authorList>
    </citation>
    <scope>NUCLEOTIDE SEQUENCE [LARGE SCALE GENOMIC DNA]</scope>
    <source>
        <strain evidence="2 3">D5</strain>
    </source>
</reference>
<dbReference type="AlphaFoldDB" id="A0A839IWE2"/>
<protein>
    <submittedName>
        <fullName evidence="2">Uncharacterized protein</fullName>
    </submittedName>
</protein>
<keyword evidence="1" id="KW-0175">Coiled coil</keyword>
<evidence type="ECO:0000313" key="2">
    <source>
        <dbReference type="EMBL" id="MBB1489082.1"/>
    </source>
</evidence>
<sequence length="89" mass="9900">MEVKEKSGKVSGFERHLQTVLVMAVVALLSWGGSKASEGLETLTRLDERMGVMKESLDQLKGVGAEVQNLNFRLQRVEQRLDRVERGSG</sequence>
<dbReference type="Proteomes" id="UP000565262">
    <property type="component" value="Unassembled WGS sequence"/>
</dbReference>
<organism evidence="2 3">
    <name type="scientific">Oceanospirillum sediminis</name>
    <dbReference type="NCBI Taxonomy" id="2760088"/>
    <lineage>
        <taxon>Bacteria</taxon>
        <taxon>Pseudomonadati</taxon>
        <taxon>Pseudomonadota</taxon>
        <taxon>Gammaproteobacteria</taxon>
        <taxon>Oceanospirillales</taxon>
        <taxon>Oceanospirillaceae</taxon>
        <taxon>Oceanospirillum</taxon>
    </lineage>
</organism>
<feature type="coiled-coil region" evidence="1">
    <location>
        <begin position="60"/>
        <end position="87"/>
    </location>
</feature>
<comment type="caution">
    <text evidence="2">The sequence shown here is derived from an EMBL/GenBank/DDBJ whole genome shotgun (WGS) entry which is preliminary data.</text>
</comment>
<accession>A0A839IWE2</accession>
<proteinExistence type="predicted"/>
<gene>
    <name evidence="2" type="ORF">H4O21_20955</name>
</gene>
<evidence type="ECO:0000313" key="3">
    <source>
        <dbReference type="Proteomes" id="UP000565262"/>
    </source>
</evidence>
<evidence type="ECO:0000256" key="1">
    <source>
        <dbReference type="SAM" id="Coils"/>
    </source>
</evidence>
<keyword evidence="3" id="KW-1185">Reference proteome</keyword>